<dbReference type="EMBL" id="SWBM01000001">
    <property type="protein sequence ID" value="TKC19696.1"/>
    <property type="molecule type" value="Genomic_DNA"/>
</dbReference>
<dbReference type="Gene3D" id="3.40.50.10320">
    <property type="entry name" value="LmbE-like"/>
    <property type="match status" value="1"/>
</dbReference>
<reference evidence="2 3" key="1">
    <citation type="journal article" date="2011" name="J. Microbiol.">
        <title>Bacillus kyonggiensis sp. nov., isolated from soil of a lettuce field.</title>
        <authorList>
            <person name="Dong K."/>
            <person name="Lee S."/>
        </authorList>
    </citation>
    <scope>NUCLEOTIDE SEQUENCE [LARGE SCALE GENOMIC DNA]</scope>
    <source>
        <strain evidence="2 3">NB22</strain>
    </source>
</reference>
<dbReference type="GO" id="GO:0071793">
    <property type="term" value="P:bacillithiol biosynthetic process"/>
    <property type="evidence" value="ECO:0007669"/>
    <property type="project" value="InterPro"/>
</dbReference>
<dbReference type="InterPro" id="IPR023842">
    <property type="entry name" value="Bacillithiol_biosynth_BshB1"/>
</dbReference>
<dbReference type="PANTHER" id="PTHR12993:SF30">
    <property type="entry name" value="N-ACETYL-ALPHA-D-GLUCOSAMINYL L-MALATE DEACETYLASE 1"/>
    <property type="match status" value="1"/>
</dbReference>
<dbReference type="RefSeq" id="WP_136830601.1">
    <property type="nucleotide sequence ID" value="NZ_SWBM01000001.1"/>
</dbReference>
<dbReference type="AlphaFoldDB" id="A0A4U1DE90"/>
<organism evidence="2 3">
    <name type="scientific">Robertmurraya kyonggiensis</name>
    <dbReference type="NCBI Taxonomy" id="1037680"/>
    <lineage>
        <taxon>Bacteria</taxon>
        <taxon>Bacillati</taxon>
        <taxon>Bacillota</taxon>
        <taxon>Bacilli</taxon>
        <taxon>Bacillales</taxon>
        <taxon>Bacillaceae</taxon>
        <taxon>Robertmurraya</taxon>
    </lineage>
</organism>
<keyword evidence="3" id="KW-1185">Reference proteome</keyword>
<comment type="caution">
    <text evidence="2">The sequence shown here is derived from an EMBL/GenBank/DDBJ whole genome shotgun (WGS) entry which is preliminary data.</text>
</comment>
<evidence type="ECO:0000313" key="3">
    <source>
        <dbReference type="Proteomes" id="UP000307756"/>
    </source>
</evidence>
<sequence length="238" mass="26583">METNELDILAFGAHADDVEIGMGGTIAKYASKGKKIGICDLTRAELSSNGTVDIRAKEAQNAAEIIGVQVRENLHLPDRGLYITEASIKQVVAVIRKYRPKIIFTPYSVDRHPDHGSCTKIVEEAFFSAGIRKFEADGKFPAYRPSQIFYYMINGFHQPDFVVDISEFMDEKIASLNAYESQFKKTDNSFDTPLVNGYIDSVEAREKLFGKEVGVKYAEGFKVKAPIILNKDLLGEEE</sequence>
<protein>
    <submittedName>
        <fullName evidence="2">Bacillithiol biosynthesis deacetylase BshB1</fullName>
    </submittedName>
</protein>
<dbReference type="GO" id="GO:0019213">
    <property type="term" value="F:deacetylase activity"/>
    <property type="evidence" value="ECO:0007669"/>
    <property type="project" value="InterPro"/>
</dbReference>
<gene>
    <name evidence="2" type="primary">bshB1</name>
    <name evidence="2" type="ORF">FA727_09230</name>
</gene>
<comment type="cofactor">
    <cofactor evidence="1">
        <name>Zn(2+)</name>
        <dbReference type="ChEBI" id="CHEBI:29105"/>
    </cofactor>
</comment>
<dbReference type="PANTHER" id="PTHR12993">
    <property type="entry name" value="N-ACETYLGLUCOSAMINYL-PHOSPHATIDYLINOSITOL DE-N-ACETYLASE-RELATED"/>
    <property type="match status" value="1"/>
</dbReference>
<dbReference type="SUPFAM" id="SSF102588">
    <property type="entry name" value="LmbE-like"/>
    <property type="match status" value="1"/>
</dbReference>
<accession>A0A4U1DE90</accession>
<evidence type="ECO:0000256" key="1">
    <source>
        <dbReference type="ARBA" id="ARBA00001947"/>
    </source>
</evidence>
<dbReference type="GO" id="GO:0016811">
    <property type="term" value="F:hydrolase activity, acting on carbon-nitrogen (but not peptide) bonds, in linear amides"/>
    <property type="evidence" value="ECO:0007669"/>
    <property type="project" value="TreeGrafter"/>
</dbReference>
<dbReference type="Pfam" id="PF02585">
    <property type="entry name" value="PIG-L"/>
    <property type="match status" value="1"/>
</dbReference>
<proteinExistence type="predicted"/>
<name>A0A4U1DE90_9BACI</name>
<dbReference type="InterPro" id="IPR003737">
    <property type="entry name" value="GlcNAc_PI_deacetylase-related"/>
</dbReference>
<dbReference type="Proteomes" id="UP000307756">
    <property type="component" value="Unassembled WGS sequence"/>
</dbReference>
<dbReference type="OrthoDB" id="9778719at2"/>
<dbReference type="NCBIfam" id="TIGR04001">
    <property type="entry name" value="thiol_BshB1"/>
    <property type="match status" value="1"/>
</dbReference>
<dbReference type="InterPro" id="IPR024078">
    <property type="entry name" value="LmbE-like_dom_sf"/>
</dbReference>
<evidence type="ECO:0000313" key="2">
    <source>
        <dbReference type="EMBL" id="TKC19696.1"/>
    </source>
</evidence>